<sequence>MLVLTKLIHIKALRECCTIKQNSCKEKKQSFCFVVCCREIATQMLLYGLSRTITSRLSALKADLDSKLIGQHIASSIIQDAVTGFMRDNNPRKPLVLSLHGPSGTGKNFVSKLIAENIYKKGMDSSFVHVFTSQLHFPHSGLVDTYKSQLKQWIKANVISCERSMFIFDEIDKMPPGLFDSITPYLDYYVKLDGVSYRKAIFIFLSNDGGEDIKETALQFWREGRDREEIELKDLETAIAKSALKYNTSGFWHSDLIEKNMIDFFVPFLPLEYRHVVQCAMAEMKANGHIPEQAVSDKVARDLDYFPKFERAFSTRGFSVQGDTFGPFGETATAIASLWRKIFHSQENCDSEWISFNAEGLKADLDSKLIGQHIASSIIQDAVTGFMRDNNPRKPLVLSLHGPSGTGKNFVSKLIAENIYKKGMDSSFVHVFTSQLHFPHSGLVDTYKSQLKQWIKGNVSNCERSMFIFDGMENMPPGLLFSIMPYLDYLAKVDGVSYRKAIFMFLSNDGGETIKETALKFWREGRNREEIELKDIGGFWYSDLICYNMINFFIPFLPLEYRHVVQCAMAEMKANGHIPEQAVLDKVARDMDYFPKFERAFSTRGFSVQGDTFGPFGETATAIASLWRKIFHSQENCDSEWISFKAEALKADLDSKLIGQHIASSIIQDAVTGFMRDNNPRKPLVLSLHGPSGTGKNFVSKLIAENIYKKGMDSSFVHVFTSQLHFPHSGLVDTYKSQLKQWIKGNVSNCERSMFIFDGMNMMPPGLVDVMMQYLDHRVREDGVAYWKAIFIFVSIAGGEMITKTVFNYWREGKDQEEIELKDLETAMSTSVLNTNSSSFRYSSLTENMIDFFILFLPLEYRHVIQCAKAEIENQGGQLDWDVVDKMAGDLDYFPRLEKVFSVRGCKTIEKRLKFYV</sequence>
<keyword evidence="2" id="KW-0175">Coiled coil</keyword>
<evidence type="ECO:0000313" key="5">
    <source>
        <dbReference type="Proteomes" id="UP001187415"/>
    </source>
</evidence>
<dbReference type="InterPro" id="IPR010448">
    <property type="entry name" value="Torsin"/>
</dbReference>
<protein>
    <recommendedName>
        <fullName evidence="3">AAA+ ATPase domain-containing protein</fullName>
    </recommendedName>
</protein>
<dbReference type="Gene3D" id="3.40.50.300">
    <property type="entry name" value="P-loop containing nucleotide triphosphate hydrolases"/>
    <property type="match status" value="3"/>
</dbReference>
<dbReference type="PANTHER" id="PTHR10760">
    <property type="entry name" value="TORSIN"/>
    <property type="match status" value="1"/>
</dbReference>
<feature type="coiled-coil region" evidence="2">
    <location>
        <begin position="218"/>
        <end position="245"/>
    </location>
</feature>
<dbReference type="FunFam" id="3.40.50.300:FF:001719">
    <property type="entry name" value="Torsin"/>
    <property type="match status" value="1"/>
</dbReference>
<dbReference type="InterPro" id="IPR001270">
    <property type="entry name" value="ClpA/B"/>
</dbReference>
<dbReference type="SMART" id="SM00382">
    <property type="entry name" value="AAA"/>
    <property type="match status" value="3"/>
</dbReference>
<gene>
    <name evidence="4" type="ORF">Q5P01_024304</name>
</gene>
<dbReference type="SUPFAM" id="SSF52540">
    <property type="entry name" value="P-loop containing nucleoside triphosphate hydrolases"/>
    <property type="match status" value="3"/>
</dbReference>
<dbReference type="EMBL" id="JAUPFM010000020">
    <property type="protein sequence ID" value="KAK2818743.1"/>
    <property type="molecule type" value="Genomic_DNA"/>
</dbReference>
<evidence type="ECO:0000256" key="1">
    <source>
        <dbReference type="ARBA" id="ARBA00006235"/>
    </source>
</evidence>
<dbReference type="Pfam" id="PF06309">
    <property type="entry name" value="Torsin"/>
    <property type="match status" value="3"/>
</dbReference>
<name>A0AA88LQA6_CHASR</name>
<dbReference type="GO" id="GO:0016887">
    <property type="term" value="F:ATP hydrolysis activity"/>
    <property type="evidence" value="ECO:0007669"/>
    <property type="project" value="InterPro"/>
</dbReference>
<dbReference type="GO" id="GO:0005635">
    <property type="term" value="C:nuclear envelope"/>
    <property type="evidence" value="ECO:0007669"/>
    <property type="project" value="TreeGrafter"/>
</dbReference>
<dbReference type="Proteomes" id="UP001187415">
    <property type="component" value="Unassembled WGS sequence"/>
</dbReference>
<dbReference type="PANTHER" id="PTHR10760:SF14">
    <property type="entry name" value="TORSIN-1B"/>
    <property type="match status" value="1"/>
</dbReference>
<reference evidence="4" key="1">
    <citation type="submission" date="2023-07" db="EMBL/GenBank/DDBJ databases">
        <title>Chromosome-level Genome Assembly of Striped Snakehead (Channa striata).</title>
        <authorList>
            <person name="Liu H."/>
        </authorList>
    </citation>
    <scope>NUCLEOTIDE SEQUENCE</scope>
    <source>
        <strain evidence="4">Gz</strain>
        <tissue evidence="4">Muscle</tissue>
    </source>
</reference>
<dbReference type="GO" id="GO:0005788">
    <property type="term" value="C:endoplasmic reticulum lumen"/>
    <property type="evidence" value="ECO:0007669"/>
    <property type="project" value="TreeGrafter"/>
</dbReference>
<evidence type="ECO:0000256" key="2">
    <source>
        <dbReference type="SAM" id="Coils"/>
    </source>
</evidence>
<dbReference type="PRINTS" id="PR00300">
    <property type="entry name" value="CLPPROTEASEA"/>
</dbReference>
<feature type="domain" description="AAA+ ATPase" evidence="3">
    <location>
        <begin position="93"/>
        <end position="236"/>
    </location>
</feature>
<dbReference type="GO" id="GO:0019894">
    <property type="term" value="F:kinesin binding"/>
    <property type="evidence" value="ECO:0007669"/>
    <property type="project" value="TreeGrafter"/>
</dbReference>
<feature type="domain" description="AAA+ ATPase" evidence="3">
    <location>
        <begin position="682"/>
        <end position="791"/>
    </location>
</feature>
<dbReference type="AlphaFoldDB" id="A0AA88LQA6"/>
<feature type="domain" description="AAA+ ATPase" evidence="3">
    <location>
        <begin position="394"/>
        <end position="535"/>
    </location>
</feature>
<accession>A0AA88LQA6</accession>
<comment type="caution">
    <text evidence="4">The sequence shown here is derived from an EMBL/GenBank/DDBJ whole genome shotgun (WGS) entry which is preliminary data.</text>
</comment>
<dbReference type="GO" id="GO:0071763">
    <property type="term" value="P:nuclear membrane organization"/>
    <property type="evidence" value="ECO:0007669"/>
    <property type="project" value="TreeGrafter"/>
</dbReference>
<comment type="similarity">
    <text evidence="1">Belongs to the ClpA/ClpB family. Torsin subfamily.</text>
</comment>
<organism evidence="4 5">
    <name type="scientific">Channa striata</name>
    <name type="common">Snakehead murrel</name>
    <name type="synonym">Ophicephalus striatus</name>
    <dbReference type="NCBI Taxonomy" id="64152"/>
    <lineage>
        <taxon>Eukaryota</taxon>
        <taxon>Metazoa</taxon>
        <taxon>Chordata</taxon>
        <taxon>Craniata</taxon>
        <taxon>Vertebrata</taxon>
        <taxon>Euteleostomi</taxon>
        <taxon>Actinopterygii</taxon>
        <taxon>Neopterygii</taxon>
        <taxon>Teleostei</taxon>
        <taxon>Neoteleostei</taxon>
        <taxon>Acanthomorphata</taxon>
        <taxon>Anabantaria</taxon>
        <taxon>Anabantiformes</taxon>
        <taxon>Channoidei</taxon>
        <taxon>Channidae</taxon>
        <taxon>Channa</taxon>
    </lineage>
</organism>
<dbReference type="GO" id="GO:0005524">
    <property type="term" value="F:ATP binding"/>
    <property type="evidence" value="ECO:0007669"/>
    <property type="project" value="InterPro"/>
</dbReference>
<dbReference type="InterPro" id="IPR027417">
    <property type="entry name" value="P-loop_NTPase"/>
</dbReference>
<dbReference type="Pfam" id="PF21376">
    <property type="entry name" value="TOR1A_C"/>
    <property type="match status" value="3"/>
</dbReference>
<evidence type="ECO:0000313" key="4">
    <source>
        <dbReference type="EMBL" id="KAK2818743.1"/>
    </source>
</evidence>
<dbReference type="InterPro" id="IPR003593">
    <property type="entry name" value="AAA+_ATPase"/>
</dbReference>
<evidence type="ECO:0000259" key="3">
    <source>
        <dbReference type="SMART" id="SM00382"/>
    </source>
</evidence>
<dbReference type="GO" id="GO:0034504">
    <property type="term" value="P:protein localization to nucleus"/>
    <property type="evidence" value="ECO:0007669"/>
    <property type="project" value="TreeGrafter"/>
</dbReference>
<keyword evidence="5" id="KW-1185">Reference proteome</keyword>
<proteinExistence type="inferred from homology"/>
<dbReference type="InterPro" id="IPR049337">
    <property type="entry name" value="TOR1A_C"/>
</dbReference>